<keyword evidence="2" id="KW-0472">Membrane</keyword>
<evidence type="ECO:0000313" key="6">
    <source>
        <dbReference type="Proteomes" id="UP001271263"/>
    </source>
</evidence>
<dbReference type="Gene3D" id="2.40.30.170">
    <property type="match status" value="1"/>
</dbReference>
<reference evidence="3" key="2">
    <citation type="submission" date="2022-11" db="EMBL/GenBank/DDBJ databases">
        <title>Prophages regulate Shewanella fidelis motility and biofilm formation: implications for gut colonization dynamics in Ciona robusta.</title>
        <authorList>
            <person name="Natarajan O."/>
            <person name="Gibboney S.L."/>
            <person name="Young M.N."/>
            <person name="Lim S.J."/>
            <person name="Pluta N."/>
            <person name="Atkinson C.G.F."/>
            <person name="Leigh B.A."/>
            <person name="Liberti A."/>
            <person name="Kees E."/>
            <person name="Breitbart M."/>
            <person name="Gralnick J."/>
            <person name="Dishaw L.J."/>
        </authorList>
    </citation>
    <scope>NUCLEOTIDE SEQUENCE</scope>
    <source>
        <strain evidence="3">3313</strain>
    </source>
</reference>
<keyword evidence="2" id="KW-0812">Transmembrane</keyword>
<dbReference type="NCBIfam" id="TIGR01730">
    <property type="entry name" value="RND_mfp"/>
    <property type="match status" value="1"/>
</dbReference>
<proteinExistence type="inferred from homology"/>
<dbReference type="PANTHER" id="PTHR30469">
    <property type="entry name" value="MULTIDRUG RESISTANCE PROTEIN MDTA"/>
    <property type="match status" value="1"/>
</dbReference>
<dbReference type="Proteomes" id="UP001271263">
    <property type="component" value="Unassembled WGS sequence"/>
</dbReference>
<keyword evidence="2" id="KW-1133">Transmembrane helix</keyword>
<dbReference type="Gene3D" id="2.40.50.100">
    <property type="match status" value="1"/>
</dbReference>
<protein>
    <submittedName>
        <fullName evidence="3">Efflux RND transporter periplasmic adaptor subunit</fullName>
    </submittedName>
</protein>
<reference evidence="4 6" key="1">
    <citation type="journal article" date="2022" name="bioRxiv">
        <title>Prophages regulate Shewanella fidelis 3313 motility and biofilm formation: implications for gut colonization dynamics in Ciona robusta.</title>
        <authorList>
            <person name="Natarajan O."/>
            <person name="Gibboney S.L."/>
            <person name="Young M.N."/>
            <person name="Lim S.J."/>
            <person name="Pluta N."/>
            <person name="Atkinson C.G."/>
            <person name="Leigh B.A."/>
            <person name="Liberti A."/>
            <person name="Kees E.D."/>
            <person name="Breitbart M."/>
            <person name="Gralnick J.A."/>
            <person name="Dishaw L.J."/>
        </authorList>
    </citation>
    <scope>NUCLEOTIDE SEQUENCE [LARGE SCALE GENOMIC DNA]</scope>
    <source>
        <strain evidence="4 6">JG4066</strain>
    </source>
</reference>
<dbReference type="Gene3D" id="1.10.287.470">
    <property type="entry name" value="Helix hairpin bin"/>
    <property type="match status" value="1"/>
</dbReference>
<evidence type="ECO:0000313" key="5">
    <source>
        <dbReference type="Proteomes" id="UP001259340"/>
    </source>
</evidence>
<evidence type="ECO:0000256" key="1">
    <source>
        <dbReference type="ARBA" id="ARBA00009477"/>
    </source>
</evidence>
<comment type="caution">
    <text evidence="3">The sequence shown here is derived from an EMBL/GenBank/DDBJ whole genome shotgun (WGS) entry which is preliminary data.</text>
</comment>
<evidence type="ECO:0000313" key="3">
    <source>
        <dbReference type="EMBL" id="MDR8522729.1"/>
    </source>
</evidence>
<evidence type="ECO:0000256" key="2">
    <source>
        <dbReference type="SAM" id="Phobius"/>
    </source>
</evidence>
<gene>
    <name evidence="3" type="ORF">OS133_03315</name>
    <name evidence="4" type="ORF">OS134_12125</name>
</gene>
<dbReference type="InterPro" id="IPR006143">
    <property type="entry name" value="RND_pump_MFP"/>
</dbReference>
<name>A0AAW8NLM8_9GAMM</name>
<dbReference type="GO" id="GO:1990281">
    <property type="term" value="C:efflux pump complex"/>
    <property type="evidence" value="ECO:0007669"/>
    <property type="project" value="TreeGrafter"/>
</dbReference>
<keyword evidence="6" id="KW-1185">Reference proteome</keyword>
<dbReference type="RefSeq" id="WP_310653999.1">
    <property type="nucleotide sequence ID" value="NZ_JAPMLA010000005.1"/>
</dbReference>
<feature type="transmembrane region" description="Helical" evidence="2">
    <location>
        <begin position="21"/>
        <end position="43"/>
    </location>
</feature>
<comment type="similarity">
    <text evidence="1">Belongs to the membrane fusion protein (MFP) (TC 8.A.1) family.</text>
</comment>
<dbReference type="AlphaFoldDB" id="A0AAW8NLM8"/>
<dbReference type="EMBL" id="JAPMLE010000001">
    <property type="protein sequence ID" value="MDR8522729.1"/>
    <property type="molecule type" value="Genomic_DNA"/>
</dbReference>
<sequence length="392" mass="43705">MTRHYSSLLAQSTEPKKLTPWLPLSIIFIAIVSCFAIAATAPIPAEKPQTNSSINVNVISITANDFTPSYTAYGNVIADNKLTLSAQVDGQLTYLNENMVEGGTIGLDELVFKQDDADLNAVLLQRQAQWQIARAQLALEQGEQRIAAKDYQMMQQDFKNNDWEIDLDLLLRQPQLSQAKAELNIAYNALKIAERDLERSSWISKRHYIVATKNATQGDYLNKGDEIASLVDMSQLRVPLYLPRELTNQLSLGQSIRLTQPDTMQSFEATISHIVPFLDSSSQLQKVYAHYQPNSHSDSQLKAGLIIGDFVKATIEFHPIANTIKLPLSAIDNDSVWLVTAGNNLDKKAVNIVHQDATHAIINNVFAQDERIVSSKIHRPQVGLNVNIVEQF</sequence>
<dbReference type="SUPFAM" id="SSF111369">
    <property type="entry name" value="HlyD-like secretion proteins"/>
    <property type="match status" value="1"/>
</dbReference>
<accession>A0AAW8NLM8</accession>
<dbReference type="Proteomes" id="UP001259340">
    <property type="component" value="Unassembled WGS sequence"/>
</dbReference>
<evidence type="ECO:0000313" key="4">
    <source>
        <dbReference type="EMBL" id="MDW4824808.1"/>
    </source>
</evidence>
<dbReference type="PROSITE" id="PS51257">
    <property type="entry name" value="PROKAR_LIPOPROTEIN"/>
    <property type="match status" value="1"/>
</dbReference>
<dbReference type="EMBL" id="JAPMLD010000004">
    <property type="protein sequence ID" value="MDW4824808.1"/>
    <property type="molecule type" value="Genomic_DNA"/>
</dbReference>
<dbReference type="GO" id="GO:0015562">
    <property type="term" value="F:efflux transmembrane transporter activity"/>
    <property type="evidence" value="ECO:0007669"/>
    <property type="project" value="TreeGrafter"/>
</dbReference>
<organism evidence="3 5">
    <name type="scientific">Shewanella fidelis</name>
    <dbReference type="NCBI Taxonomy" id="173509"/>
    <lineage>
        <taxon>Bacteria</taxon>
        <taxon>Pseudomonadati</taxon>
        <taxon>Pseudomonadota</taxon>
        <taxon>Gammaproteobacteria</taxon>
        <taxon>Alteromonadales</taxon>
        <taxon>Shewanellaceae</taxon>
        <taxon>Shewanella</taxon>
    </lineage>
</organism>